<dbReference type="Proteomes" id="UP000070549">
    <property type="component" value="Unassembled WGS sequence"/>
</dbReference>
<gene>
    <name evidence="1" type="ORF">AKJ49_00470</name>
</gene>
<proteinExistence type="predicted"/>
<comment type="caution">
    <text evidence="1">The sequence shown here is derived from an EMBL/GenBank/DDBJ whole genome shotgun (WGS) entry which is preliminary data.</text>
</comment>
<dbReference type="EMBL" id="LHYC01000008">
    <property type="protein sequence ID" value="KXB05578.1"/>
    <property type="molecule type" value="Genomic_DNA"/>
</dbReference>
<evidence type="ECO:0000313" key="2">
    <source>
        <dbReference type="Proteomes" id="UP000070549"/>
    </source>
</evidence>
<sequence>MTVINFFHLDDSYIFKHYFDDSDVFEELQEYYDELEYRFEIGENEIKNVMEKLEAHGFKVNFVEGEEIPEYTVVIGKYEKHADLLKKSVDVIELGDEKALVLKDKVAKEEALDRGEEPDEEWLSRL</sequence>
<name>A0A133VGK1_9EURY</name>
<keyword evidence="2" id="KW-1185">Reference proteome</keyword>
<organism evidence="1 2">
    <name type="scientific">candidate division MSBL1 archaeon SCGC-AAA382A03</name>
    <dbReference type="NCBI Taxonomy" id="1698278"/>
    <lineage>
        <taxon>Archaea</taxon>
        <taxon>Methanobacteriati</taxon>
        <taxon>Methanobacteriota</taxon>
        <taxon>candidate division MSBL1</taxon>
    </lineage>
</organism>
<evidence type="ECO:0000313" key="1">
    <source>
        <dbReference type="EMBL" id="KXB05578.1"/>
    </source>
</evidence>
<accession>A0A133VGK1</accession>
<dbReference type="AlphaFoldDB" id="A0A133VGK1"/>
<protein>
    <submittedName>
        <fullName evidence="1">Uncharacterized protein</fullName>
    </submittedName>
</protein>
<reference evidence="1 2" key="1">
    <citation type="journal article" date="2016" name="Sci. Rep.">
        <title>Metabolic traits of an uncultured archaeal lineage -MSBL1- from brine pools of the Red Sea.</title>
        <authorList>
            <person name="Mwirichia R."/>
            <person name="Alam I."/>
            <person name="Rashid M."/>
            <person name="Vinu M."/>
            <person name="Ba-Alawi W."/>
            <person name="Anthony Kamau A."/>
            <person name="Kamanda Ngugi D."/>
            <person name="Goker M."/>
            <person name="Klenk H.P."/>
            <person name="Bajic V."/>
            <person name="Stingl U."/>
        </authorList>
    </citation>
    <scope>NUCLEOTIDE SEQUENCE [LARGE SCALE GENOMIC DNA]</scope>
    <source>
        <strain evidence="1">SCGC-AAA382A03</strain>
    </source>
</reference>